<proteinExistence type="predicted"/>
<protein>
    <submittedName>
        <fullName evidence="1">Uncharacterized protein</fullName>
    </submittedName>
</protein>
<accession>A0A9P7KI65</accession>
<organism evidence="1 2">
    <name type="scientific">Sphagnurus paluster</name>
    <dbReference type="NCBI Taxonomy" id="117069"/>
    <lineage>
        <taxon>Eukaryota</taxon>
        <taxon>Fungi</taxon>
        <taxon>Dikarya</taxon>
        <taxon>Basidiomycota</taxon>
        <taxon>Agaricomycotina</taxon>
        <taxon>Agaricomycetes</taxon>
        <taxon>Agaricomycetidae</taxon>
        <taxon>Agaricales</taxon>
        <taxon>Tricholomatineae</taxon>
        <taxon>Lyophyllaceae</taxon>
        <taxon>Sphagnurus</taxon>
    </lineage>
</organism>
<dbReference type="PANTHER" id="PTHR37984">
    <property type="entry name" value="PROTEIN CBG26694"/>
    <property type="match status" value="1"/>
</dbReference>
<dbReference type="AlphaFoldDB" id="A0A9P7KI65"/>
<dbReference type="PANTHER" id="PTHR37984:SF9">
    <property type="entry name" value="INTEGRASE CATALYTIC DOMAIN-CONTAINING PROTEIN"/>
    <property type="match status" value="1"/>
</dbReference>
<reference evidence="1" key="1">
    <citation type="submission" date="2021-02" db="EMBL/GenBank/DDBJ databases">
        <authorList>
            <person name="Nieuwenhuis M."/>
            <person name="Van De Peppel L.J.J."/>
        </authorList>
    </citation>
    <scope>NUCLEOTIDE SEQUENCE</scope>
    <source>
        <strain evidence="1">D49</strain>
    </source>
</reference>
<comment type="caution">
    <text evidence="1">The sequence shown here is derived from an EMBL/GenBank/DDBJ whole genome shotgun (WGS) entry which is preliminary data.</text>
</comment>
<dbReference type="InterPro" id="IPR043502">
    <property type="entry name" value="DNA/RNA_pol_sf"/>
</dbReference>
<evidence type="ECO:0000313" key="1">
    <source>
        <dbReference type="EMBL" id="KAG5649410.1"/>
    </source>
</evidence>
<dbReference type="EMBL" id="JABCKI010001043">
    <property type="protein sequence ID" value="KAG5649410.1"/>
    <property type="molecule type" value="Genomic_DNA"/>
</dbReference>
<dbReference type="InterPro" id="IPR043128">
    <property type="entry name" value="Rev_trsase/Diguanyl_cyclase"/>
</dbReference>
<dbReference type="Gene3D" id="3.30.70.270">
    <property type="match status" value="1"/>
</dbReference>
<gene>
    <name evidence="1" type="ORF">H0H81_004029</name>
</gene>
<keyword evidence="2" id="KW-1185">Reference proteome</keyword>
<reference evidence="1" key="2">
    <citation type="submission" date="2021-10" db="EMBL/GenBank/DDBJ databases">
        <title>Phylogenomics reveals ancestral predisposition of the termite-cultivated fungus Termitomyces towards a domesticated lifestyle.</title>
        <authorList>
            <person name="Auxier B."/>
            <person name="Grum-Grzhimaylo A."/>
            <person name="Cardenas M.E."/>
            <person name="Lodge J.D."/>
            <person name="Laessoe T."/>
            <person name="Pedersen O."/>
            <person name="Smith M.E."/>
            <person name="Kuyper T.W."/>
            <person name="Franco-Molano E.A."/>
            <person name="Baroni T.J."/>
            <person name="Aanen D.K."/>
        </authorList>
    </citation>
    <scope>NUCLEOTIDE SEQUENCE</scope>
    <source>
        <strain evidence="1">D49</strain>
    </source>
</reference>
<sequence length="418" mass="46912">SSGSYLTSIPKSSQEAPSIFAIPHCAPQSAYPLIPTKTLDTPTSGLSAQSTPQTLPIVEAPAGPTKQLFNAHNIPRIMPQPPQQLDGRRPAHIPHPQTVFPLKTAEAAGAETLVAKIKGVQTKKKYKPVAQKVRSVVASCPDDFRIEQKIIGDPLASIPKLDPNPAPFHPQGRYTEERMLQLDREHPSFLTEAERRIMHDLMCKQNQAFAWEDEERGSFRSDFFPPVNIPVVKHTPWIERNIPIPPGIYDEPEIPDKIIPIKGPDDWHIIPETGLPATHPANPGVRLAIWEFFQDMNRILQRMKYCGGTFSGQNLQLCVERLKVLGHICTPQGRIPEESRLQLLRNWGPCKDISELHAWLGTVGVLRNFVKDFAHRAHNLVKLTCKDQPFKFRPEQREAQVDIVNALEAAKPLVPVNY</sequence>
<feature type="non-terminal residue" evidence="1">
    <location>
        <position position="1"/>
    </location>
</feature>
<name>A0A9P7KI65_9AGAR</name>
<dbReference type="InterPro" id="IPR050951">
    <property type="entry name" value="Retrovirus_Pol_polyprotein"/>
</dbReference>
<dbReference type="OrthoDB" id="2941157at2759"/>
<dbReference type="Proteomes" id="UP000717328">
    <property type="component" value="Unassembled WGS sequence"/>
</dbReference>
<evidence type="ECO:0000313" key="2">
    <source>
        <dbReference type="Proteomes" id="UP000717328"/>
    </source>
</evidence>
<dbReference type="SUPFAM" id="SSF56672">
    <property type="entry name" value="DNA/RNA polymerases"/>
    <property type="match status" value="1"/>
</dbReference>